<dbReference type="PANTHER" id="PTHR14609">
    <property type="entry name" value="RING FINGER PROTEIN 219"/>
    <property type="match status" value="1"/>
</dbReference>
<dbReference type="SUPFAM" id="SSF57850">
    <property type="entry name" value="RING/U-box"/>
    <property type="match status" value="1"/>
</dbReference>
<evidence type="ECO:0000259" key="10">
    <source>
        <dbReference type="PROSITE" id="PS50089"/>
    </source>
</evidence>
<feature type="compositionally biased region" description="Polar residues" evidence="8">
    <location>
        <begin position="581"/>
        <end position="599"/>
    </location>
</feature>
<feature type="compositionally biased region" description="Low complexity" evidence="8">
    <location>
        <begin position="308"/>
        <end position="327"/>
    </location>
</feature>
<evidence type="ECO:0000256" key="7">
    <source>
        <dbReference type="SAM" id="Coils"/>
    </source>
</evidence>
<sequence length="619" mass="68683">MAHNVQSVTLALTLPITCHICLGKVRQPVICANHHVFCSVCIELWLKNNNQCPACRVPITEENPCKNIIGGTSEDEGTLTPAGRKHLRKTRLELLQKEYEEEIESLLKETEELKRANADLEERIRESTDPADSSISCKCGNTEPEGGRSITDGLLEEWSKKLEMVNAANRKVVEDSEKLKEENQKLRNENIECARENLRLKNEVELRSPQKFGRFTVAALQAKVDQYEREMSRLKKALERSDQYIEELEAQVEQLKRPPEDIQKEKSQGGNTAHVHVSDATNARICQELNATQQFFCRNLKTEVCSEESNSTCSSSNGHSSSLSKLRSVCENEGSPEQRSTFRRYSSTLLNRNEQVSTEGRSQREGADISQGSPSSSLPFSSLHLHTPDNKASCSPSPSHLKKPLTYLRKLVFDDLPKRKDLCKSNSFNNEKSLNTVEGLARFRDPKPIFCQVDSEPGNLKELCTVQCNGKSQSSYGSTSSTSGSKINLQSDSAVIVHKGSEDATSSRRGEEPIASDTYAPCSSSADAYGEDSQYYMNQPAGGIQEKNSPGHLPPIDPLSLQSKQELIFHSASGPEECTTGHVSWSTQLSHSIPYSNSPPAKRKMLNQSSDSPSKSTKS</sequence>
<dbReference type="GO" id="GO:0008270">
    <property type="term" value="F:zinc ion binding"/>
    <property type="evidence" value="ECO:0007669"/>
    <property type="project" value="UniProtKB-KW"/>
</dbReference>
<keyword evidence="3 6" id="KW-0863">Zinc-finger</keyword>
<dbReference type="InterPro" id="IPR035691">
    <property type="entry name" value="OBI1_RING-HC"/>
</dbReference>
<dbReference type="Proteomes" id="UP000824782">
    <property type="component" value="Unassembled WGS sequence"/>
</dbReference>
<evidence type="ECO:0000256" key="3">
    <source>
        <dbReference type="ARBA" id="ARBA00022771"/>
    </source>
</evidence>
<feature type="region of interest" description="Disordered" evidence="8">
    <location>
        <begin position="308"/>
        <end position="382"/>
    </location>
</feature>
<dbReference type="InterPro" id="IPR013083">
    <property type="entry name" value="Znf_RING/FYVE/PHD"/>
</dbReference>
<evidence type="ECO:0000313" key="11">
    <source>
        <dbReference type="EMBL" id="KAG8586271.1"/>
    </source>
</evidence>
<feature type="domain" description="RING-type" evidence="10">
    <location>
        <begin position="18"/>
        <end position="56"/>
    </location>
</feature>
<keyword evidence="9" id="KW-0732">Signal</keyword>
<evidence type="ECO:0000256" key="6">
    <source>
        <dbReference type="PROSITE-ProRule" id="PRU00175"/>
    </source>
</evidence>
<dbReference type="GO" id="GO:0006275">
    <property type="term" value="P:regulation of DNA replication"/>
    <property type="evidence" value="ECO:0007669"/>
    <property type="project" value="InterPro"/>
</dbReference>
<accession>A0AAV7CN70</accession>
<evidence type="ECO:0000256" key="2">
    <source>
        <dbReference type="ARBA" id="ARBA00022723"/>
    </source>
</evidence>
<dbReference type="GO" id="GO:0006513">
    <property type="term" value="P:protein monoubiquitination"/>
    <property type="evidence" value="ECO:0007669"/>
    <property type="project" value="InterPro"/>
</dbReference>
<evidence type="ECO:0000256" key="8">
    <source>
        <dbReference type="SAM" id="MobiDB-lite"/>
    </source>
</evidence>
<feature type="coiled-coil region" evidence="7">
    <location>
        <begin position="162"/>
        <end position="254"/>
    </location>
</feature>
<evidence type="ECO:0000256" key="5">
    <source>
        <dbReference type="ARBA" id="ARBA00022833"/>
    </source>
</evidence>
<proteinExistence type="predicted"/>
<feature type="compositionally biased region" description="Low complexity" evidence="8">
    <location>
        <begin position="373"/>
        <end position="382"/>
    </location>
</feature>
<dbReference type="EMBL" id="WNYA01000002">
    <property type="protein sequence ID" value="KAG8586271.1"/>
    <property type="molecule type" value="Genomic_DNA"/>
</dbReference>
<dbReference type="PANTHER" id="PTHR14609:SF1">
    <property type="entry name" value="ORC UBIQUITIN LIGASE 1"/>
    <property type="match status" value="1"/>
</dbReference>
<keyword evidence="12" id="KW-1185">Reference proteome</keyword>
<dbReference type="GO" id="GO:0004842">
    <property type="term" value="F:ubiquitin-protein transferase activity"/>
    <property type="evidence" value="ECO:0007669"/>
    <property type="project" value="InterPro"/>
</dbReference>
<gene>
    <name evidence="11" type="ORF">GDO81_005320</name>
</gene>
<feature type="signal peptide" evidence="9">
    <location>
        <begin position="1"/>
        <end position="23"/>
    </location>
</feature>
<comment type="caution">
    <text evidence="11">The sequence shown here is derived from an EMBL/GenBank/DDBJ whole genome shotgun (WGS) entry which is preliminary data.</text>
</comment>
<feature type="chain" id="PRO_5043798464" description="RING-type domain-containing protein" evidence="9">
    <location>
        <begin position="24"/>
        <end position="619"/>
    </location>
</feature>
<dbReference type="InterPro" id="IPR039209">
    <property type="entry name" value="OBI1"/>
</dbReference>
<dbReference type="InterPro" id="IPR018957">
    <property type="entry name" value="Znf_C3HC4_RING-type"/>
</dbReference>
<dbReference type="AlphaFoldDB" id="A0AAV7CN70"/>
<protein>
    <recommendedName>
        <fullName evidence="10">RING-type domain-containing protein</fullName>
    </recommendedName>
</protein>
<evidence type="ECO:0000256" key="1">
    <source>
        <dbReference type="ARBA" id="ARBA00022679"/>
    </source>
</evidence>
<feature type="region of interest" description="Disordered" evidence="8">
    <location>
        <begin position="124"/>
        <end position="149"/>
    </location>
</feature>
<keyword evidence="4" id="KW-0833">Ubl conjugation pathway</keyword>
<name>A0AAV7CN70_ENGPU</name>
<keyword evidence="5" id="KW-0862">Zinc</keyword>
<keyword evidence="2" id="KW-0479">Metal-binding</keyword>
<evidence type="ECO:0000313" key="12">
    <source>
        <dbReference type="Proteomes" id="UP000824782"/>
    </source>
</evidence>
<organism evidence="11 12">
    <name type="scientific">Engystomops pustulosus</name>
    <name type="common">Tungara frog</name>
    <name type="synonym">Physalaemus pustulosus</name>
    <dbReference type="NCBI Taxonomy" id="76066"/>
    <lineage>
        <taxon>Eukaryota</taxon>
        <taxon>Metazoa</taxon>
        <taxon>Chordata</taxon>
        <taxon>Craniata</taxon>
        <taxon>Vertebrata</taxon>
        <taxon>Euteleostomi</taxon>
        <taxon>Amphibia</taxon>
        <taxon>Batrachia</taxon>
        <taxon>Anura</taxon>
        <taxon>Neobatrachia</taxon>
        <taxon>Hyloidea</taxon>
        <taxon>Leptodactylidae</taxon>
        <taxon>Leiuperinae</taxon>
        <taxon>Engystomops</taxon>
    </lineage>
</organism>
<feature type="compositionally biased region" description="Basic and acidic residues" evidence="8">
    <location>
        <begin position="499"/>
        <end position="512"/>
    </location>
</feature>
<dbReference type="PROSITE" id="PS50089">
    <property type="entry name" value="ZF_RING_2"/>
    <property type="match status" value="1"/>
</dbReference>
<feature type="compositionally biased region" description="Low complexity" evidence="8">
    <location>
        <begin position="609"/>
        <end position="619"/>
    </location>
</feature>
<reference evidence="11" key="1">
    <citation type="thesis" date="2020" institute="ProQuest LLC" country="789 East Eisenhower Parkway, Ann Arbor, MI, USA">
        <title>Comparative Genomics and Chromosome Evolution.</title>
        <authorList>
            <person name="Mudd A.B."/>
        </authorList>
    </citation>
    <scope>NUCLEOTIDE SEQUENCE</scope>
    <source>
        <strain evidence="11">237g6f4</strain>
        <tissue evidence="11">Blood</tissue>
    </source>
</reference>
<dbReference type="Pfam" id="PF00097">
    <property type="entry name" value="zf-C3HC4"/>
    <property type="match status" value="1"/>
</dbReference>
<feature type="region of interest" description="Disordered" evidence="8">
    <location>
        <begin position="498"/>
        <end position="619"/>
    </location>
</feature>
<evidence type="ECO:0000256" key="4">
    <source>
        <dbReference type="ARBA" id="ARBA00022786"/>
    </source>
</evidence>
<keyword evidence="7" id="KW-0175">Coiled coil</keyword>
<dbReference type="Gene3D" id="3.30.40.10">
    <property type="entry name" value="Zinc/RING finger domain, C3HC4 (zinc finger)"/>
    <property type="match status" value="1"/>
</dbReference>
<dbReference type="InterPro" id="IPR001841">
    <property type="entry name" value="Znf_RING"/>
</dbReference>
<evidence type="ECO:0000256" key="9">
    <source>
        <dbReference type="SAM" id="SignalP"/>
    </source>
</evidence>
<feature type="compositionally biased region" description="Polar residues" evidence="8">
    <location>
        <begin position="335"/>
        <end position="360"/>
    </location>
</feature>
<dbReference type="CDD" id="cd16562">
    <property type="entry name" value="RING-HC_RNF219"/>
    <property type="match status" value="1"/>
</dbReference>
<keyword evidence="1" id="KW-0808">Transferase</keyword>